<dbReference type="Pfam" id="PF16010">
    <property type="entry name" value="CDH-cyt"/>
    <property type="match status" value="1"/>
</dbReference>
<dbReference type="SUPFAM" id="SSF49344">
    <property type="entry name" value="CBD9-like"/>
    <property type="match status" value="1"/>
</dbReference>
<feature type="transmembrane region" description="Helical" evidence="1">
    <location>
        <begin position="275"/>
        <end position="297"/>
    </location>
</feature>
<gene>
    <name evidence="4" type="ORF">AOQ84DRAFT_350236</name>
</gene>
<evidence type="ECO:0000313" key="5">
    <source>
        <dbReference type="Proteomes" id="UP000250140"/>
    </source>
</evidence>
<accession>A0A8E2JLG1</accession>
<dbReference type="EMBL" id="KV751080">
    <property type="protein sequence ID" value="OCL01745.1"/>
    <property type="molecule type" value="Genomic_DNA"/>
</dbReference>
<dbReference type="Gene3D" id="2.60.40.1210">
    <property type="entry name" value="Cellobiose dehydrogenase, cytochrome domain"/>
    <property type="match status" value="1"/>
</dbReference>
<dbReference type="InterPro" id="IPR005018">
    <property type="entry name" value="DOMON_domain"/>
</dbReference>
<dbReference type="PANTHER" id="PTHR47797:SF1">
    <property type="entry name" value="CYTOCHROME B561 DOMAIN-CONTAINING PROTEIN-RELATED"/>
    <property type="match status" value="1"/>
</dbReference>
<dbReference type="CDD" id="cd09630">
    <property type="entry name" value="CDH_like_cytochrome"/>
    <property type="match status" value="1"/>
</dbReference>
<dbReference type="SMART" id="SM00664">
    <property type="entry name" value="DoH"/>
    <property type="match status" value="1"/>
</dbReference>
<protein>
    <submittedName>
        <fullName evidence="4">Iron reductase domain protein</fullName>
    </submittedName>
</protein>
<keyword evidence="1" id="KW-0472">Membrane</keyword>
<dbReference type="Gene3D" id="1.20.120.1770">
    <property type="match status" value="1"/>
</dbReference>
<dbReference type="AlphaFoldDB" id="A0A8E2JLG1"/>
<keyword evidence="5" id="KW-1185">Reference proteome</keyword>
<evidence type="ECO:0000259" key="3">
    <source>
        <dbReference type="SMART" id="SM00664"/>
    </source>
</evidence>
<dbReference type="InterPro" id="IPR015920">
    <property type="entry name" value="Cellobiose_DH-like_cyt"/>
</dbReference>
<feature type="chain" id="PRO_5034177952" evidence="2">
    <location>
        <begin position="22"/>
        <end position="406"/>
    </location>
</feature>
<dbReference type="Proteomes" id="UP000250140">
    <property type="component" value="Unassembled WGS sequence"/>
</dbReference>
<dbReference type="PANTHER" id="PTHR47797">
    <property type="entry name" value="DEHYDROGENASE, PUTATIVE (AFU_ORTHOLOGUE AFUA_8G05805)-RELATED"/>
    <property type="match status" value="1"/>
</dbReference>
<keyword evidence="1" id="KW-1133">Transmembrane helix</keyword>
<feature type="transmembrane region" description="Helical" evidence="1">
    <location>
        <begin position="243"/>
        <end position="263"/>
    </location>
</feature>
<keyword evidence="1" id="KW-0812">Transmembrane</keyword>
<organism evidence="4 5">
    <name type="scientific">Glonium stellatum</name>
    <dbReference type="NCBI Taxonomy" id="574774"/>
    <lineage>
        <taxon>Eukaryota</taxon>
        <taxon>Fungi</taxon>
        <taxon>Dikarya</taxon>
        <taxon>Ascomycota</taxon>
        <taxon>Pezizomycotina</taxon>
        <taxon>Dothideomycetes</taxon>
        <taxon>Pleosporomycetidae</taxon>
        <taxon>Gloniales</taxon>
        <taxon>Gloniaceae</taxon>
        <taxon>Glonium</taxon>
    </lineage>
</organism>
<proteinExistence type="predicted"/>
<reference evidence="4 5" key="1">
    <citation type="journal article" date="2016" name="Nat. Commun.">
        <title>Ectomycorrhizal ecology is imprinted in the genome of the dominant symbiotic fungus Cenococcum geophilum.</title>
        <authorList>
            <consortium name="DOE Joint Genome Institute"/>
            <person name="Peter M."/>
            <person name="Kohler A."/>
            <person name="Ohm R.A."/>
            <person name="Kuo A."/>
            <person name="Krutzmann J."/>
            <person name="Morin E."/>
            <person name="Arend M."/>
            <person name="Barry K.W."/>
            <person name="Binder M."/>
            <person name="Choi C."/>
            <person name="Clum A."/>
            <person name="Copeland A."/>
            <person name="Grisel N."/>
            <person name="Haridas S."/>
            <person name="Kipfer T."/>
            <person name="LaButti K."/>
            <person name="Lindquist E."/>
            <person name="Lipzen A."/>
            <person name="Maire R."/>
            <person name="Meier B."/>
            <person name="Mihaltcheva S."/>
            <person name="Molinier V."/>
            <person name="Murat C."/>
            <person name="Poggeler S."/>
            <person name="Quandt C.A."/>
            <person name="Sperisen C."/>
            <person name="Tritt A."/>
            <person name="Tisserant E."/>
            <person name="Crous P.W."/>
            <person name="Henrissat B."/>
            <person name="Nehls U."/>
            <person name="Egli S."/>
            <person name="Spatafora J.W."/>
            <person name="Grigoriev I.V."/>
            <person name="Martin F.M."/>
        </authorList>
    </citation>
    <scope>NUCLEOTIDE SEQUENCE [LARGE SCALE GENOMIC DNA]</scope>
    <source>
        <strain evidence="4 5">CBS 207.34</strain>
    </source>
</reference>
<dbReference type="OrthoDB" id="19261at2759"/>
<feature type="domain" description="DOMON" evidence="3">
    <location>
        <begin position="60"/>
        <end position="151"/>
    </location>
</feature>
<keyword evidence="2" id="KW-0732">Signal</keyword>
<sequence length="406" mass="44070">MFSYLISVLAVTSILTWGVVGGSPAASTLYLSQTGTQFSINLPSNSSDVYFYFTSPAFSWVAVGPGTKMAGSLMFIMYSSANGLNVTLSPRIATGNTEPTFAKEIQVEALPGTTINNQSFVLNAVCRNCRSWNGGSLDVTSTTQPWMYAFGPTNDITSDSPSAPLRRHRDYGHFQMDMVQATGEGGVPGPSTSMNGASLIGGVIIDGDKASIIHAVLLAFAFLIMFPFNVALVGFFKTAKLHMWFSGLITIFIIIGFALGIYVSGEYNRSKHFDSAHQIFGFIIIAIFIGVAAMGGFQARQHKAAPATSQPSSNGRREPTKLDSTHKWVGRLLWVLGIVNGGLGLQFSDSPMHTQIIYALVTVALALPLAVVYSCIWRKRKVRQDRDEDRDVVLEAYYATQPKPPY</sequence>
<name>A0A8E2JLG1_9PEZI</name>
<feature type="transmembrane region" description="Helical" evidence="1">
    <location>
        <begin position="357"/>
        <end position="376"/>
    </location>
</feature>
<evidence type="ECO:0000256" key="2">
    <source>
        <dbReference type="SAM" id="SignalP"/>
    </source>
</evidence>
<evidence type="ECO:0000313" key="4">
    <source>
        <dbReference type="EMBL" id="OCL01745.1"/>
    </source>
</evidence>
<feature type="transmembrane region" description="Helical" evidence="1">
    <location>
        <begin position="212"/>
        <end position="236"/>
    </location>
</feature>
<feature type="signal peptide" evidence="2">
    <location>
        <begin position="1"/>
        <end position="21"/>
    </location>
</feature>
<dbReference type="CDD" id="cd08760">
    <property type="entry name" value="Cyt_b561_FRRS1_like"/>
    <property type="match status" value="1"/>
</dbReference>
<feature type="transmembrane region" description="Helical" evidence="1">
    <location>
        <begin position="328"/>
        <end position="345"/>
    </location>
</feature>
<evidence type="ECO:0000256" key="1">
    <source>
        <dbReference type="SAM" id="Phobius"/>
    </source>
</evidence>